<evidence type="ECO:0000259" key="3">
    <source>
        <dbReference type="PROSITE" id="PS51898"/>
    </source>
</evidence>
<name>A0A4R8FJ76_9GAMM</name>
<dbReference type="PROSITE" id="PS51898">
    <property type="entry name" value="TYR_RECOMBINASE"/>
    <property type="match status" value="1"/>
</dbReference>
<dbReference type="Pfam" id="PF00589">
    <property type="entry name" value="Phage_integrase"/>
    <property type="match status" value="1"/>
</dbReference>
<dbReference type="GO" id="GO:0015074">
    <property type="term" value="P:DNA integration"/>
    <property type="evidence" value="ECO:0007669"/>
    <property type="project" value="UniProtKB-KW"/>
</dbReference>
<keyword evidence="2" id="KW-0233">DNA recombination</keyword>
<dbReference type="RefSeq" id="WP_134020604.1">
    <property type="nucleotide sequence ID" value="NZ_SOEC01000024.1"/>
</dbReference>
<dbReference type="SUPFAM" id="SSF56349">
    <property type="entry name" value="DNA breaking-rejoining enzymes"/>
    <property type="match status" value="1"/>
</dbReference>
<dbReference type="Gene3D" id="1.10.443.10">
    <property type="entry name" value="Intergrase catalytic core"/>
    <property type="match status" value="1"/>
</dbReference>
<accession>A0A4R8FJ76</accession>
<dbReference type="InterPro" id="IPR050090">
    <property type="entry name" value="Tyrosine_recombinase_XerCD"/>
</dbReference>
<evidence type="ECO:0000256" key="2">
    <source>
        <dbReference type="ARBA" id="ARBA00023172"/>
    </source>
</evidence>
<dbReference type="GO" id="GO:0006310">
    <property type="term" value="P:DNA recombination"/>
    <property type="evidence" value="ECO:0007669"/>
    <property type="project" value="UniProtKB-KW"/>
</dbReference>
<dbReference type="Proteomes" id="UP000294489">
    <property type="component" value="Unassembled WGS sequence"/>
</dbReference>
<dbReference type="AlphaFoldDB" id="A0A4R8FJ76"/>
<dbReference type="InterPro" id="IPR011010">
    <property type="entry name" value="DNA_brk_join_enz"/>
</dbReference>
<keyword evidence="1" id="KW-0229">DNA integration</keyword>
<reference evidence="4 5" key="1">
    <citation type="submission" date="2019-03" db="EMBL/GenBank/DDBJ databases">
        <title>Freshwater and sediment microbial communities from various areas in North America, analyzing microbe dynamics in response to fracking.</title>
        <authorList>
            <person name="Lamendella R."/>
        </authorList>
    </citation>
    <scope>NUCLEOTIDE SEQUENCE [LARGE SCALE GENOMIC DNA]</scope>
    <source>
        <strain evidence="4 5">6_TX</strain>
    </source>
</reference>
<dbReference type="PANTHER" id="PTHR30349:SF64">
    <property type="entry name" value="PROPHAGE INTEGRASE INTD-RELATED"/>
    <property type="match status" value="1"/>
</dbReference>
<comment type="caution">
    <text evidence="4">The sequence shown here is derived from an EMBL/GenBank/DDBJ whole genome shotgun (WGS) entry which is preliminary data.</text>
</comment>
<sequence>MTLDSFYPQPVSSQEGDYLPAGGIVEAPLQPFPVDFDRAPVRISPTPLPRSRNPGYRHLRAQESSVSATSKRSQLNKLALLLGAPNPPRLAMDEDARRLHPNQLFPYDFVHWEDLSSEVVDELLAHLRDLELAGATRNSYRALLRGVAKEAWKLQLMSHETFELIKSVSSIRYKKLPGGKAHPERVIRALLDVCDAKDDARSHRDGLMIALMATTGPRRAEVSGIQMSDIDFHTHEIRITGKGNKDRIIQVPGSVWDRLTVYVHRFRGDKPGALFTPIWNKRKNPDVVAKGLSTASINSRIDVIRKQAEGLTGITIAPHDLRRTFATDLFNAGMALRELQILLGHASMSTTETYVFDESSEYRAKAATINADRFAARKS</sequence>
<evidence type="ECO:0000256" key="1">
    <source>
        <dbReference type="ARBA" id="ARBA00022908"/>
    </source>
</evidence>
<dbReference type="InterPro" id="IPR002104">
    <property type="entry name" value="Integrase_catalytic"/>
</dbReference>
<dbReference type="PANTHER" id="PTHR30349">
    <property type="entry name" value="PHAGE INTEGRASE-RELATED"/>
    <property type="match status" value="1"/>
</dbReference>
<feature type="domain" description="Tyr recombinase" evidence="3">
    <location>
        <begin position="175"/>
        <end position="368"/>
    </location>
</feature>
<organism evidence="4 5">
    <name type="scientific">Modicisalibacter xianhensis</name>
    <dbReference type="NCBI Taxonomy" id="442341"/>
    <lineage>
        <taxon>Bacteria</taxon>
        <taxon>Pseudomonadati</taxon>
        <taxon>Pseudomonadota</taxon>
        <taxon>Gammaproteobacteria</taxon>
        <taxon>Oceanospirillales</taxon>
        <taxon>Halomonadaceae</taxon>
        <taxon>Modicisalibacter</taxon>
    </lineage>
</organism>
<dbReference type="EMBL" id="SOEC01000024">
    <property type="protein sequence ID" value="TDX23715.1"/>
    <property type="molecule type" value="Genomic_DNA"/>
</dbReference>
<evidence type="ECO:0000313" key="5">
    <source>
        <dbReference type="Proteomes" id="UP000294489"/>
    </source>
</evidence>
<dbReference type="GO" id="GO:0003677">
    <property type="term" value="F:DNA binding"/>
    <property type="evidence" value="ECO:0007669"/>
    <property type="project" value="InterPro"/>
</dbReference>
<dbReference type="OrthoDB" id="9801717at2"/>
<proteinExistence type="predicted"/>
<dbReference type="InterPro" id="IPR013762">
    <property type="entry name" value="Integrase-like_cat_sf"/>
</dbReference>
<evidence type="ECO:0000313" key="4">
    <source>
        <dbReference type="EMBL" id="TDX23715.1"/>
    </source>
</evidence>
<protein>
    <submittedName>
        <fullName evidence="4">Site-specific recombinase XerD</fullName>
    </submittedName>
</protein>
<gene>
    <name evidence="4" type="ORF">DFO67_12432</name>
</gene>